<evidence type="ECO:0000256" key="1">
    <source>
        <dbReference type="SAM" id="MobiDB-lite"/>
    </source>
</evidence>
<feature type="compositionally biased region" description="Polar residues" evidence="1">
    <location>
        <begin position="21"/>
        <end position="33"/>
    </location>
</feature>
<evidence type="ECO:0000313" key="3">
    <source>
        <dbReference type="Proteomes" id="UP000281553"/>
    </source>
</evidence>
<gene>
    <name evidence="2" type="ORF">DILT_LOCUS11442</name>
</gene>
<sequence>MKAYVSPSAPASLDSAANSAGEETNIANGKTQSTTVATVLPQGKILSGMSPSLRLVCCFLLPPGRLVF</sequence>
<dbReference type="AlphaFoldDB" id="A0A3P7MCG5"/>
<accession>A0A3P7MCG5</accession>
<keyword evidence="3" id="KW-1185">Reference proteome</keyword>
<feature type="region of interest" description="Disordered" evidence="1">
    <location>
        <begin position="1"/>
        <end position="33"/>
    </location>
</feature>
<dbReference type="Proteomes" id="UP000281553">
    <property type="component" value="Unassembled WGS sequence"/>
</dbReference>
<dbReference type="EMBL" id="UYRU01063072">
    <property type="protein sequence ID" value="VDN15611.1"/>
    <property type="molecule type" value="Genomic_DNA"/>
</dbReference>
<reference evidence="2 3" key="1">
    <citation type="submission" date="2018-11" db="EMBL/GenBank/DDBJ databases">
        <authorList>
            <consortium name="Pathogen Informatics"/>
        </authorList>
    </citation>
    <scope>NUCLEOTIDE SEQUENCE [LARGE SCALE GENOMIC DNA]</scope>
</reference>
<proteinExistence type="predicted"/>
<organism evidence="2 3">
    <name type="scientific">Dibothriocephalus latus</name>
    <name type="common">Fish tapeworm</name>
    <name type="synonym">Diphyllobothrium latum</name>
    <dbReference type="NCBI Taxonomy" id="60516"/>
    <lineage>
        <taxon>Eukaryota</taxon>
        <taxon>Metazoa</taxon>
        <taxon>Spiralia</taxon>
        <taxon>Lophotrochozoa</taxon>
        <taxon>Platyhelminthes</taxon>
        <taxon>Cestoda</taxon>
        <taxon>Eucestoda</taxon>
        <taxon>Diphyllobothriidea</taxon>
        <taxon>Diphyllobothriidae</taxon>
        <taxon>Dibothriocephalus</taxon>
    </lineage>
</organism>
<protein>
    <submittedName>
        <fullName evidence="2">Uncharacterized protein</fullName>
    </submittedName>
</protein>
<feature type="compositionally biased region" description="Low complexity" evidence="1">
    <location>
        <begin position="1"/>
        <end position="20"/>
    </location>
</feature>
<evidence type="ECO:0000313" key="2">
    <source>
        <dbReference type="EMBL" id="VDN15611.1"/>
    </source>
</evidence>
<name>A0A3P7MCG5_DIBLA</name>